<proteinExistence type="inferred from homology"/>
<keyword evidence="6" id="KW-0143">Chaperone</keyword>
<dbReference type="EC" id="5.2.1.8" evidence="10"/>
<dbReference type="AlphaFoldDB" id="A0A6H1UET4"/>
<dbReference type="GO" id="GO:0042026">
    <property type="term" value="P:protein refolding"/>
    <property type="evidence" value="ECO:0007669"/>
    <property type="project" value="UniProtKB-ARBA"/>
</dbReference>
<evidence type="ECO:0000259" key="11">
    <source>
        <dbReference type="PROSITE" id="PS50059"/>
    </source>
</evidence>
<comment type="similarity">
    <text evidence="3 10">Belongs to the FKBP-type PPIase family.</text>
</comment>
<dbReference type="Pfam" id="PF00254">
    <property type="entry name" value="FKBP_C"/>
    <property type="match status" value="1"/>
</dbReference>
<evidence type="ECO:0000256" key="8">
    <source>
        <dbReference type="ARBA" id="ARBA00037071"/>
    </source>
</evidence>
<dbReference type="SUPFAM" id="SSF54534">
    <property type="entry name" value="FKBP-like"/>
    <property type="match status" value="1"/>
</dbReference>
<evidence type="ECO:0000313" key="13">
    <source>
        <dbReference type="Proteomes" id="UP000501602"/>
    </source>
</evidence>
<dbReference type="Proteomes" id="UP000501602">
    <property type="component" value="Chromosome"/>
</dbReference>
<dbReference type="PANTHER" id="PTHR47861:SF3">
    <property type="entry name" value="FKBP-TYPE PEPTIDYL-PROLYL CIS-TRANS ISOMERASE SLYD"/>
    <property type="match status" value="1"/>
</dbReference>
<evidence type="ECO:0000256" key="5">
    <source>
        <dbReference type="ARBA" id="ARBA00023110"/>
    </source>
</evidence>
<comment type="function">
    <text evidence="8">Also involved in hydrogenase metallocenter assembly, probably by participating in the nickel insertion step. This function in hydrogenase biosynthesis requires chaperone activity and the presence of the metal-binding domain, but not PPIase activity.</text>
</comment>
<dbReference type="Gene3D" id="3.10.50.40">
    <property type="match status" value="1"/>
</dbReference>
<dbReference type="GO" id="GO:0003755">
    <property type="term" value="F:peptidyl-prolyl cis-trans isomerase activity"/>
    <property type="evidence" value="ECO:0007669"/>
    <property type="project" value="UniProtKB-UniRule"/>
</dbReference>
<keyword evidence="4" id="KW-0963">Cytoplasm</keyword>
<comment type="catalytic activity">
    <reaction evidence="1 9 10">
        <text>[protein]-peptidylproline (omega=180) = [protein]-peptidylproline (omega=0)</text>
        <dbReference type="Rhea" id="RHEA:16237"/>
        <dbReference type="Rhea" id="RHEA-COMP:10747"/>
        <dbReference type="Rhea" id="RHEA-COMP:10748"/>
        <dbReference type="ChEBI" id="CHEBI:83833"/>
        <dbReference type="ChEBI" id="CHEBI:83834"/>
        <dbReference type="EC" id="5.2.1.8"/>
    </reaction>
</comment>
<name>A0A6H1UET4_9GAMM</name>
<comment type="subcellular location">
    <subcellularLocation>
        <location evidence="2">Cytoplasm</location>
    </subcellularLocation>
</comment>
<reference evidence="12 13" key="1">
    <citation type="submission" date="2020-04" db="EMBL/GenBank/DDBJ databases">
        <title>Ferrimonas sp. S7 isolated from sea water.</title>
        <authorList>
            <person name="Bae S.S."/>
            <person name="Baek K."/>
        </authorList>
    </citation>
    <scope>NUCLEOTIDE SEQUENCE [LARGE SCALE GENOMIC DNA]</scope>
    <source>
        <strain evidence="12 13">S7</strain>
    </source>
</reference>
<accession>A0A6H1UET4</accession>
<dbReference type="InterPro" id="IPR046357">
    <property type="entry name" value="PPIase_dom_sf"/>
</dbReference>
<dbReference type="KEGG" id="fes:HER31_12025"/>
<dbReference type="GO" id="GO:0005737">
    <property type="term" value="C:cytoplasm"/>
    <property type="evidence" value="ECO:0007669"/>
    <property type="project" value="UniProtKB-SubCell"/>
</dbReference>
<dbReference type="PANTHER" id="PTHR47861">
    <property type="entry name" value="FKBP-TYPE PEPTIDYL-PROLYL CIS-TRANS ISOMERASE SLYD"/>
    <property type="match status" value="1"/>
</dbReference>
<gene>
    <name evidence="12" type="ORF">HER31_12025</name>
</gene>
<evidence type="ECO:0000313" key="12">
    <source>
        <dbReference type="EMBL" id="QIZ77554.1"/>
    </source>
</evidence>
<keyword evidence="13" id="KW-1185">Reference proteome</keyword>
<dbReference type="PROSITE" id="PS50059">
    <property type="entry name" value="FKBP_PPIASE"/>
    <property type="match status" value="1"/>
</dbReference>
<sequence length="199" mass="20879">MIIDAKTVVTIHYRLHNSAGEKIEESFGGAPMEYLHGAQNLIPGLEAQLQGKKAGDTFTADIAEEDAYGAIEPGLVQEVPLSAFEGVDDIIPGTRFMAQTEQGPRPVVVTEVKDDTVIVDGNHPMAGQALSFYVEVADVRAATEDEVAHGHPHQEGGCCGGGGCGSHDHDHSHDDDHECCGGSGDCAKGDDCCGGHGHH</sequence>
<keyword evidence="5 9" id="KW-0697">Rotamase</keyword>
<evidence type="ECO:0000256" key="1">
    <source>
        <dbReference type="ARBA" id="ARBA00000971"/>
    </source>
</evidence>
<dbReference type="InterPro" id="IPR001179">
    <property type="entry name" value="PPIase_FKBP_dom"/>
</dbReference>
<evidence type="ECO:0000256" key="6">
    <source>
        <dbReference type="ARBA" id="ARBA00023186"/>
    </source>
</evidence>
<feature type="domain" description="PPIase FKBP-type" evidence="11">
    <location>
        <begin position="6"/>
        <end position="83"/>
    </location>
</feature>
<protein>
    <recommendedName>
        <fullName evidence="10">Peptidyl-prolyl cis-trans isomerase</fullName>
        <ecNumber evidence="10">5.2.1.8</ecNumber>
    </recommendedName>
</protein>
<evidence type="ECO:0000256" key="2">
    <source>
        <dbReference type="ARBA" id="ARBA00004496"/>
    </source>
</evidence>
<dbReference type="EMBL" id="CP051180">
    <property type="protein sequence ID" value="QIZ77554.1"/>
    <property type="molecule type" value="Genomic_DNA"/>
</dbReference>
<organism evidence="12 13">
    <name type="scientific">Ferrimonas lipolytica</name>
    <dbReference type="NCBI Taxonomy" id="2724191"/>
    <lineage>
        <taxon>Bacteria</taxon>
        <taxon>Pseudomonadati</taxon>
        <taxon>Pseudomonadota</taxon>
        <taxon>Gammaproteobacteria</taxon>
        <taxon>Alteromonadales</taxon>
        <taxon>Ferrimonadaceae</taxon>
        <taxon>Ferrimonas</taxon>
    </lineage>
</organism>
<evidence type="ECO:0000256" key="4">
    <source>
        <dbReference type="ARBA" id="ARBA00022490"/>
    </source>
</evidence>
<keyword evidence="7 9" id="KW-0413">Isomerase</keyword>
<evidence type="ECO:0000256" key="7">
    <source>
        <dbReference type="ARBA" id="ARBA00023235"/>
    </source>
</evidence>
<evidence type="ECO:0000256" key="9">
    <source>
        <dbReference type="PROSITE-ProRule" id="PRU00277"/>
    </source>
</evidence>
<dbReference type="RefSeq" id="WP_168660813.1">
    <property type="nucleotide sequence ID" value="NZ_CP051180.1"/>
</dbReference>
<evidence type="ECO:0000256" key="3">
    <source>
        <dbReference type="ARBA" id="ARBA00006577"/>
    </source>
</evidence>
<evidence type="ECO:0000256" key="10">
    <source>
        <dbReference type="RuleBase" id="RU003915"/>
    </source>
</evidence>